<dbReference type="eggNOG" id="COG1132">
    <property type="taxonomic scope" value="Bacteria"/>
</dbReference>
<dbReference type="InterPro" id="IPR039421">
    <property type="entry name" value="Type_1_exporter"/>
</dbReference>
<keyword evidence="13" id="KW-1185">Reference proteome</keyword>
<keyword evidence="2" id="KW-0813">Transport</keyword>
<proteinExistence type="predicted"/>
<organism evidence="12 13">
    <name type="scientific">Johnsonella ignava ATCC 51276</name>
    <dbReference type="NCBI Taxonomy" id="679200"/>
    <lineage>
        <taxon>Bacteria</taxon>
        <taxon>Bacillati</taxon>
        <taxon>Bacillota</taxon>
        <taxon>Clostridia</taxon>
        <taxon>Lachnospirales</taxon>
        <taxon>Lachnospiraceae</taxon>
        <taxon>Johnsonella</taxon>
    </lineage>
</organism>
<dbReference type="AlphaFoldDB" id="G5GIJ2"/>
<evidence type="ECO:0000256" key="7">
    <source>
        <dbReference type="ARBA" id="ARBA00022989"/>
    </source>
</evidence>
<dbReference type="InterPro" id="IPR036640">
    <property type="entry name" value="ABC1_TM_sf"/>
</dbReference>
<keyword evidence="8 9" id="KW-0472">Membrane</keyword>
<feature type="transmembrane region" description="Helical" evidence="9">
    <location>
        <begin position="250"/>
        <end position="270"/>
    </location>
</feature>
<dbReference type="Pfam" id="PF00005">
    <property type="entry name" value="ABC_tran"/>
    <property type="match status" value="1"/>
</dbReference>
<feature type="transmembrane region" description="Helical" evidence="9">
    <location>
        <begin position="21"/>
        <end position="45"/>
    </location>
</feature>
<evidence type="ECO:0000256" key="4">
    <source>
        <dbReference type="ARBA" id="ARBA00022692"/>
    </source>
</evidence>
<keyword evidence="5" id="KW-0547">Nucleotide-binding</keyword>
<dbReference type="GO" id="GO:0016887">
    <property type="term" value="F:ATP hydrolysis activity"/>
    <property type="evidence" value="ECO:0007669"/>
    <property type="project" value="InterPro"/>
</dbReference>
<evidence type="ECO:0000256" key="1">
    <source>
        <dbReference type="ARBA" id="ARBA00004651"/>
    </source>
</evidence>
<dbReference type="PANTHER" id="PTHR24221">
    <property type="entry name" value="ATP-BINDING CASSETTE SUB-FAMILY B"/>
    <property type="match status" value="1"/>
</dbReference>
<accession>G5GIJ2</accession>
<feature type="transmembrane region" description="Helical" evidence="9">
    <location>
        <begin position="138"/>
        <end position="158"/>
    </location>
</feature>
<evidence type="ECO:0000256" key="3">
    <source>
        <dbReference type="ARBA" id="ARBA00022475"/>
    </source>
</evidence>
<dbReference type="Gene3D" id="3.40.50.300">
    <property type="entry name" value="P-loop containing nucleotide triphosphate hydrolases"/>
    <property type="match status" value="1"/>
</dbReference>
<dbReference type="PATRIC" id="fig|679200.3.peg.1469"/>
<dbReference type="SUPFAM" id="SSF52540">
    <property type="entry name" value="P-loop containing nucleoside triphosphate hydrolases"/>
    <property type="match status" value="1"/>
</dbReference>
<evidence type="ECO:0008006" key="14">
    <source>
        <dbReference type="Google" id="ProtNLM"/>
    </source>
</evidence>
<dbReference type="SMART" id="SM00382">
    <property type="entry name" value="AAA"/>
    <property type="match status" value="1"/>
</dbReference>
<evidence type="ECO:0000256" key="9">
    <source>
        <dbReference type="SAM" id="Phobius"/>
    </source>
</evidence>
<dbReference type="PROSITE" id="PS00211">
    <property type="entry name" value="ABC_TRANSPORTER_1"/>
    <property type="match status" value="1"/>
</dbReference>
<keyword evidence="7 9" id="KW-1133">Transmembrane helix</keyword>
<name>G5GIJ2_9FIRM</name>
<dbReference type="Proteomes" id="UP000003011">
    <property type="component" value="Unassembled WGS sequence"/>
</dbReference>
<dbReference type="Gene3D" id="1.20.1560.10">
    <property type="entry name" value="ABC transporter type 1, transmembrane domain"/>
    <property type="match status" value="1"/>
</dbReference>
<dbReference type="RefSeq" id="WP_005540985.1">
    <property type="nucleotide sequence ID" value="NZ_JH378832.1"/>
</dbReference>
<feature type="transmembrane region" description="Helical" evidence="9">
    <location>
        <begin position="276"/>
        <end position="296"/>
    </location>
</feature>
<dbReference type="PANTHER" id="PTHR24221:SF654">
    <property type="entry name" value="ATP-BINDING CASSETTE SUB-FAMILY B MEMBER 6"/>
    <property type="match status" value="1"/>
</dbReference>
<evidence type="ECO:0000313" key="13">
    <source>
        <dbReference type="Proteomes" id="UP000003011"/>
    </source>
</evidence>
<dbReference type="PROSITE" id="PS50929">
    <property type="entry name" value="ABC_TM1F"/>
    <property type="match status" value="1"/>
</dbReference>
<feature type="transmembrane region" description="Helical" evidence="9">
    <location>
        <begin position="164"/>
        <end position="182"/>
    </location>
</feature>
<dbReference type="STRING" id="679200.HMPREF9333_01382"/>
<feature type="domain" description="ABC transmembrane type-1" evidence="11">
    <location>
        <begin position="24"/>
        <end position="306"/>
    </location>
</feature>
<evidence type="ECO:0000256" key="8">
    <source>
        <dbReference type="ARBA" id="ARBA00023136"/>
    </source>
</evidence>
<dbReference type="InterPro" id="IPR027417">
    <property type="entry name" value="P-loop_NTPase"/>
</dbReference>
<protein>
    <recommendedName>
        <fullName evidence="14">ABC transporter</fullName>
    </recommendedName>
</protein>
<evidence type="ECO:0000256" key="5">
    <source>
        <dbReference type="ARBA" id="ARBA00022741"/>
    </source>
</evidence>
<dbReference type="Pfam" id="PF00664">
    <property type="entry name" value="ABC_membrane"/>
    <property type="match status" value="1"/>
</dbReference>
<comment type="caution">
    <text evidence="12">The sequence shown here is derived from an EMBL/GenBank/DDBJ whole genome shotgun (WGS) entry which is preliminary data.</text>
</comment>
<dbReference type="SUPFAM" id="SSF90123">
    <property type="entry name" value="ABC transporter transmembrane region"/>
    <property type="match status" value="1"/>
</dbReference>
<keyword evidence="3" id="KW-1003">Cell membrane</keyword>
<dbReference type="GO" id="GO:0140359">
    <property type="term" value="F:ABC-type transporter activity"/>
    <property type="evidence" value="ECO:0007669"/>
    <property type="project" value="InterPro"/>
</dbReference>
<dbReference type="GO" id="GO:0005886">
    <property type="term" value="C:plasma membrane"/>
    <property type="evidence" value="ECO:0007669"/>
    <property type="project" value="UniProtKB-SubCell"/>
</dbReference>
<dbReference type="EMBL" id="ACZL01000021">
    <property type="protein sequence ID" value="EHI55667.1"/>
    <property type="molecule type" value="Genomic_DNA"/>
</dbReference>
<evidence type="ECO:0000256" key="2">
    <source>
        <dbReference type="ARBA" id="ARBA00022448"/>
    </source>
</evidence>
<feature type="transmembrane region" description="Helical" evidence="9">
    <location>
        <begin position="57"/>
        <end position="77"/>
    </location>
</feature>
<keyword evidence="6" id="KW-0067">ATP-binding</keyword>
<dbReference type="OrthoDB" id="9762778at2"/>
<evidence type="ECO:0000256" key="6">
    <source>
        <dbReference type="ARBA" id="ARBA00022840"/>
    </source>
</evidence>
<evidence type="ECO:0000259" key="10">
    <source>
        <dbReference type="PROSITE" id="PS50893"/>
    </source>
</evidence>
<evidence type="ECO:0000259" key="11">
    <source>
        <dbReference type="PROSITE" id="PS50929"/>
    </source>
</evidence>
<dbReference type="GO" id="GO:0005524">
    <property type="term" value="F:ATP binding"/>
    <property type="evidence" value="ECO:0007669"/>
    <property type="project" value="UniProtKB-KW"/>
</dbReference>
<dbReference type="InterPro" id="IPR017871">
    <property type="entry name" value="ABC_transporter-like_CS"/>
</dbReference>
<keyword evidence="4 9" id="KW-0812">Transmembrane</keyword>
<evidence type="ECO:0000313" key="12">
    <source>
        <dbReference type="EMBL" id="EHI55667.1"/>
    </source>
</evidence>
<comment type="subcellular location">
    <subcellularLocation>
        <location evidence="1">Cell membrane</location>
        <topology evidence="1">Multi-pass membrane protein</topology>
    </subcellularLocation>
</comment>
<dbReference type="InterPro" id="IPR011527">
    <property type="entry name" value="ABC1_TM_dom"/>
</dbReference>
<dbReference type="InterPro" id="IPR003439">
    <property type="entry name" value="ABC_transporter-like_ATP-bd"/>
</dbReference>
<dbReference type="FunFam" id="3.40.50.300:FF:000221">
    <property type="entry name" value="Multidrug ABC transporter ATP-binding protein"/>
    <property type="match status" value="1"/>
</dbReference>
<dbReference type="HOGENOM" id="CLU_000604_84_9_9"/>
<dbReference type="InterPro" id="IPR003593">
    <property type="entry name" value="AAA+_ATPase"/>
</dbReference>
<sequence>MSTKKALLRLWELGQTEHARLKTAIFLAVLGVLAGMLPYVMAARIVSALIGKENRPAAYFLILCLFSFIGYLLRSVLYAKALAFSHRAAFSILNTIREKLMEKLPKLPLGTILDASSGDMKQIIVDQVESMERPLAHLFPEMTANLVGPLCVLIYLFILDWRMALLSLVSIPVGMLFMGLVMRDYGEKYKASVEVNGEMNAAIVEYMSGIEVIKAFNQGDNSYKKYSEKILANADYYYNWMKGCQYPFSLSKAISPTTMITILPIGWLLYTSGSLSAGTFITTIILSLGIVGPLLAATGFIDSLAKVGTIVGSVDKILCSEEQIHGTEAVSIPNNNIRLTNVSFSYHDDKEILHDISLDIPENALTALVGESGSGKTTIARLIAGYWDIIQGEISIGNVNTKKIPLSQLYDLVAFVSQDNYLFNETVRENIRLGKPSAKDTEVETAARLSGCHEFICGLENGYDTIVGRSGNHLSGGEKQRISIARAILKNAPIIILDEATAYIDPENEAVLQRAISKLVKGKTVIVIAHRLSTIKDAKQIVVVDNGRVNGIGTHEELLKENARYRSMWTAHIGAMEGEVL</sequence>
<gene>
    <name evidence="12" type="ORF">HMPREF9333_01382</name>
</gene>
<dbReference type="PROSITE" id="PS50893">
    <property type="entry name" value="ABC_TRANSPORTER_2"/>
    <property type="match status" value="1"/>
</dbReference>
<reference evidence="12 13" key="1">
    <citation type="submission" date="2011-08" db="EMBL/GenBank/DDBJ databases">
        <title>The Genome Sequence of Johnsonella ignava ATCC 51276.</title>
        <authorList>
            <consortium name="The Broad Institute Genome Sequencing Platform"/>
            <person name="Earl A."/>
            <person name="Ward D."/>
            <person name="Feldgarden M."/>
            <person name="Gevers D."/>
            <person name="Izard J."/>
            <person name="Blanton J.M."/>
            <person name="Baranova O.V."/>
            <person name="Dewhirst F.E."/>
            <person name="Young S.K."/>
            <person name="Zeng Q."/>
            <person name="Gargeya S."/>
            <person name="Fitzgerald M."/>
            <person name="Haas B."/>
            <person name="Abouelleil A."/>
            <person name="Alvarado L."/>
            <person name="Arachchi H.M."/>
            <person name="Berlin A."/>
            <person name="Brown A."/>
            <person name="Chapman S.B."/>
            <person name="Chen Z."/>
            <person name="Dunbar C."/>
            <person name="Freedman E."/>
            <person name="Gearin G."/>
            <person name="Gellesch M."/>
            <person name="Goldberg J."/>
            <person name="Griggs A."/>
            <person name="Gujja S."/>
            <person name="Heiman D."/>
            <person name="Howarth C."/>
            <person name="Larson L."/>
            <person name="Lui A."/>
            <person name="MacDonald P.J.P."/>
            <person name="Montmayeur A."/>
            <person name="Murphy C."/>
            <person name="Neiman D."/>
            <person name="Pearson M."/>
            <person name="Priest M."/>
            <person name="Roberts A."/>
            <person name="Saif S."/>
            <person name="Shea T."/>
            <person name="Shenoy N."/>
            <person name="Sisk P."/>
            <person name="Stolte C."/>
            <person name="Sykes S."/>
            <person name="Wortman J."/>
            <person name="Nusbaum C."/>
            <person name="Birren B."/>
        </authorList>
    </citation>
    <scope>NUCLEOTIDE SEQUENCE [LARGE SCALE GENOMIC DNA]</scope>
    <source>
        <strain evidence="12 13">ATCC 51276</strain>
    </source>
</reference>
<feature type="domain" description="ABC transporter" evidence="10">
    <location>
        <begin position="337"/>
        <end position="571"/>
    </location>
</feature>